<feature type="domain" description="AAA+ ATPase" evidence="11">
    <location>
        <begin position="105"/>
        <end position="288"/>
    </location>
</feature>
<dbReference type="InterPro" id="IPR042101">
    <property type="entry name" value="SRP54_N_sf"/>
</dbReference>
<evidence type="ECO:0000256" key="2">
    <source>
        <dbReference type="ARBA" id="ARBA00022475"/>
    </source>
</evidence>
<dbReference type="HAMAP" id="MF_00920">
    <property type="entry name" value="FtsY"/>
    <property type="match status" value="1"/>
</dbReference>
<dbReference type="NCBIfam" id="TIGR00064">
    <property type="entry name" value="ftsY"/>
    <property type="match status" value="1"/>
</dbReference>
<comment type="catalytic activity">
    <reaction evidence="9 10">
        <text>GTP + H2O = GDP + phosphate + H(+)</text>
        <dbReference type="Rhea" id="RHEA:19669"/>
        <dbReference type="ChEBI" id="CHEBI:15377"/>
        <dbReference type="ChEBI" id="CHEBI:15378"/>
        <dbReference type="ChEBI" id="CHEBI:37565"/>
        <dbReference type="ChEBI" id="CHEBI:43474"/>
        <dbReference type="ChEBI" id="CHEBI:58189"/>
        <dbReference type="EC" id="3.6.5.4"/>
    </reaction>
</comment>
<keyword evidence="3 10" id="KW-0963">Cytoplasm</keyword>
<dbReference type="InterPro" id="IPR013822">
    <property type="entry name" value="Signal_recog_particl_SRP54_hlx"/>
</dbReference>
<dbReference type="SMART" id="SM00962">
    <property type="entry name" value="SRP54"/>
    <property type="match status" value="1"/>
</dbReference>
<dbReference type="Pfam" id="PF02881">
    <property type="entry name" value="SRP54_N"/>
    <property type="match status" value="1"/>
</dbReference>
<dbReference type="SMART" id="SM00963">
    <property type="entry name" value="SRP54_N"/>
    <property type="match status" value="1"/>
</dbReference>
<dbReference type="GO" id="GO:0005886">
    <property type="term" value="C:plasma membrane"/>
    <property type="evidence" value="ECO:0007669"/>
    <property type="project" value="UniProtKB-SubCell"/>
</dbReference>
<sequence length="310" mass="33705">MKSEKTPWWQRLKQGLKKTSEQLGGQLRQLVTARKLDQQTLDQLEDLLIQADMSVPIAQQLRQSLAKQRLDQDVTDDEVKAILAADIEQILIPSAVPLVMEKTGTLQVVLMVGVNGSGKTTTISKLTKQWQARGLSVSWAACDTFRAAAVEQLKVWGQRLNVPVYANETGADAAGLAFEAITQAKDAGKDILCIDTAGRLQNKEGLMNELKKIIRVIQKIDPQAPHHTLLVLDATTGQNAYQQVTIFQEVAGITGLIMTKLDGTARGGVLVGLAKRFGLPIHAIGVGETADDLQPFVASDFAHSLLGLER</sequence>
<dbReference type="InterPro" id="IPR004390">
    <property type="entry name" value="SR_rcpt_FtsY"/>
</dbReference>
<evidence type="ECO:0000259" key="12">
    <source>
        <dbReference type="SMART" id="SM00962"/>
    </source>
</evidence>
<dbReference type="SUPFAM" id="SSF52540">
    <property type="entry name" value="P-loop containing nucleoside triphosphate hydrolases"/>
    <property type="match status" value="1"/>
</dbReference>
<dbReference type="FunFam" id="3.40.50.300:FF:000053">
    <property type="entry name" value="Signal recognition particle receptor FtsY"/>
    <property type="match status" value="1"/>
</dbReference>
<dbReference type="EMBL" id="SCFB01000001">
    <property type="protein sequence ID" value="RZI47116.1"/>
    <property type="molecule type" value="Genomic_DNA"/>
</dbReference>
<dbReference type="InterPro" id="IPR000897">
    <property type="entry name" value="SRP54_GTPase_dom"/>
</dbReference>
<gene>
    <name evidence="10 14" type="primary">ftsY</name>
    <name evidence="14" type="ORF">EQU50_00605</name>
</gene>
<dbReference type="Pfam" id="PF00448">
    <property type="entry name" value="SRP54"/>
    <property type="match status" value="1"/>
</dbReference>
<dbReference type="GO" id="GO:0005737">
    <property type="term" value="C:cytoplasm"/>
    <property type="evidence" value="ECO:0007669"/>
    <property type="project" value="UniProtKB-SubCell"/>
</dbReference>
<comment type="subunit">
    <text evidence="10">Part of the signal recognition particle protein translocation system, which is composed of SRP and FtsY. SRP is a ribonucleoprotein composed of Ffh and a 4.5S RNA molecule.</text>
</comment>
<dbReference type="Gene3D" id="1.20.120.140">
    <property type="entry name" value="Signal recognition particle SRP54, nucleotide-binding domain"/>
    <property type="match status" value="1"/>
</dbReference>
<feature type="domain" description="SRP54-type proteins GTP-binding" evidence="12">
    <location>
        <begin position="106"/>
        <end position="307"/>
    </location>
</feature>
<evidence type="ECO:0000256" key="6">
    <source>
        <dbReference type="ARBA" id="ARBA00023134"/>
    </source>
</evidence>
<reference evidence="14 15" key="1">
    <citation type="submission" date="2018-10" db="EMBL/GenBank/DDBJ databases">
        <title>An updated phylogeny of the Alphaproteobacteria reveals that the parasitic Rickettsiales and Holosporales have independent origins.</title>
        <authorList>
            <person name="Munoz-Gomez S.A."/>
            <person name="Hess S."/>
            <person name="Burger G."/>
            <person name="Lang B.F."/>
            <person name="Susko E."/>
            <person name="Slamovits C.H."/>
            <person name="Roger A.J."/>
        </authorList>
    </citation>
    <scope>NUCLEOTIDE SEQUENCE [LARGE SCALE GENOMIC DNA]</scope>
    <source>
        <strain evidence="14">HOLO01</strain>
    </source>
</reference>
<feature type="binding site" evidence="10">
    <location>
        <begin position="195"/>
        <end position="199"/>
    </location>
    <ligand>
        <name>GTP</name>
        <dbReference type="ChEBI" id="CHEBI:37565"/>
    </ligand>
</feature>
<accession>A0A4Q7DQ05</accession>
<evidence type="ECO:0000256" key="1">
    <source>
        <dbReference type="ARBA" id="ARBA00004515"/>
    </source>
</evidence>
<evidence type="ECO:0000313" key="14">
    <source>
        <dbReference type="EMBL" id="RZI47116.1"/>
    </source>
</evidence>
<name>A0A4Q7DQ05_9PROT</name>
<dbReference type="InterPro" id="IPR036225">
    <property type="entry name" value="SRP/SRP_N"/>
</dbReference>
<dbReference type="InterPro" id="IPR027417">
    <property type="entry name" value="P-loop_NTPase"/>
</dbReference>
<dbReference type="GO" id="GO:0005047">
    <property type="term" value="F:signal recognition particle binding"/>
    <property type="evidence" value="ECO:0007669"/>
    <property type="project" value="TreeGrafter"/>
</dbReference>
<protein>
    <recommendedName>
        <fullName evidence="10">Signal recognition particle receptor FtsY</fullName>
        <shortName evidence="10">SRP receptor</shortName>
        <ecNumber evidence="10">3.6.5.4</ecNumber>
    </recommendedName>
</protein>
<keyword evidence="5 10" id="KW-0378">Hydrolase</keyword>
<evidence type="ECO:0000256" key="8">
    <source>
        <dbReference type="ARBA" id="ARBA00023170"/>
    </source>
</evidence>
<dbReference type="PANTHER" id="PTHR43134:SF1">
    <property type="entry name" value="SIGNAL RECOGNITION PARTICLE RECEPTOR SUBUNIT ALPHA"/>
    <property type="match status" value="1"/>
</dbReference>
<organism evidence="14 15">
    <name type="scientific">Candidatus Finniella inopinata</name>
    <dbReference type="NCBI Taxonomy" id="1696036"/>
    <lineage>
        <taxon>Bacteria</taxon>
        <taxon>Pseudomonadati</taxon>
        <taxon>Pseudomonadota</taxon>
        <taxon>Alphaproteobacteria</taxon>
        <taxon>Holosporales</taxon>
        <taxon>Candidatus Paracaedibacteraceae</taxon>
        <taxon>Candidatus Finniella</taxon>
    </lineage>
</organism>
<feature type="domain" description="Signal recognition particle SRP54 helical bundle" evidence="13">
    <location>
        <begin position="12"/>
        <end position="91"/>
    </location>
</feature>
<evidence type="ECO:0000256" key="3">
    <source>
        <dbReference type="ARBA" id="ARBA00022490"/>
    </source>
</evidence>
<comment type="caution">
    <text evidence="14">The sequence shown here is derived from an EMBL/GenBank/DDBJ whole genome shotgun (WGS) entry which is preliminary data.</text>
</comment>
<evidence type="ECO:0000259" key="13">
    <source>
        <dbReference type="SMART" id="SM00963"/>
    </source>
</evidence>
<evidence type="ECO:0000256" key="5">
    <source>
        <dbReference type="ARBA" id="ARBA00022801"/>
    </source>
</evidence>
<dbReference type="RefSeq" id="WP_130153228.1">
    <property type="nucleotide sequence ID" value="NZ_SCFB01000001.1"/>
</dbReference>
<comment type="function">
    <text evidence="10">Involved in targeting and insertion of nascent membrane proteins into the cytoplasmic membrane. Acts as a receptor for the complex formed by the signal recognition particle (SRP) and the ribosome-nascent chain (RNC). Interaction with SRP-RNC leads to the transfer of the RNC complex to the Sec translocase for insertion into the membrane, the hydrolysis of GTP by both Ffh and FtsY, and the dissociation of the SRP-FtsY complex into the individual components.</text>
</comment>
<dbReference type="GO" id="GO:0005525">
    <property type="term" value="F:GTP binding"/>
    <property type="evidence" value="ECO:0007669"/>
    <property type="project" value="UniProtKB-UniRule"/>
</dbReference>
<dbReference type="Proteomes" id="UP000293550">
    <property type="component" value="Unassembled WGS sequence"/>
</dbReference>
<dbReference type="InterPro" id="IPR003593">
    <property type="entry name" value="AAA+_ATPase"/>
</dbReference>
<keyword evidence="15" id="KW-1185">Reference proteome</keyword>
<evidence type="ECO:0000256" key="7">
    <source>
        <dbReference type="ARBA" id="ARBA00023136"/>
    </source>
</evidence>
<evidence type="ECO:0000313" key="15">
    <source>
        <dbReference type="Proteomes" id="UP000293550"/>
    </source>
</evidence>
<evidence type="ECO:0000256" key="4">
    <source>
        <dbReference type="ARBA" id="ARBA00022741"/>
    </source>
</evidence>
<evidence type="ECO:0000256" key="9">
    <source>
        <dbReference type="ARBA" id="ARBA00048027"/>
    </source>
</evidence>
<proteinExistence type="inferred from homology"/>
<keyword evidence="4 10" id="KW-0547">Nucleotide-binding</keyword>
<keyword evidence="2 10" id="KW-1003">Cell membrane</keyword>
<dbReference type="OrthoDB" id="9804720at2"/>
<dbReference type="AlphaFoldDB" id="A0A4Q7DQ05"/>
<feature type="binding site" evidence="10">
    <location>
        <begin position="113"/>
        <end position="120"/>
    </location>
    <ligand>
        <name>GTP</name>
        <dbReference type="ChEBI" id="CHEBI:37565"/>
    </ligand>
</feature>
<dbReference type="SUPFAM" id="SSF47364">
    <property type="entry name" value="Domain of the SRP/SRP receptor G-proteins"/>
    <property type="match status" value="1"/>
</dbReference>
<feature type="binding site" evidence="10">
    <location>
        <begin position="259"/>
        <end position="262"/>
    </location>
    <ligand>
        <name>GTP</name>
        <dbReference type="ChEBI" id="CHEBI:37565"/>
    </ligand>
</feature>
<evidence type="ECO:0000259" key="11">
    <source>
        <dbReference type="SMART" id="SM00382"/>
    </source>
</evidence>
<evidence type="ECO:0000256" key="10">
    <source>
        <dbReference type="HAMAP-Rule" id="MF_00920"/>
    </source>
</evidence>
<dbReference type="PANTHER" id="PTHR43134">
    <property type="entry name" value="SIGNAL RECOGNITION PARTICLE RECEPTOR SUBUNIT ALPHA"/>
    <property type="match status" value="1"/>
</dbReference>
<dbReference type="Gene3D" id="3.40.50.300">
    <property type="entry name" value="P-loop containing nucleotide triphosphate hydrolases"/>
    <property type="match status" value="1"/>
</dbReference>
<dbReference type="GO" id="GO:0003924">
    <property type="term" value="F:GTPase activity"/>
    <property type="evidence" value="ECO:0007669"/>
    <property type="project" value="UniProtKB-UniRule"/>
</dbReference>
<dbReference type="EC" id="3.6.5.4" evidence="10"/>
<dbReference type="SMART" id="SM00382">
    <property type="entry name" value="AAA"/>
    <property type="match status" value="1"/>
</dbReference>
<keyword evidence="8 10" id="KW-0675">Receptor</keyword>
<comment type="similarity">
    <text evidence="10">Belongs to the GTP-binding SRP family. FtsY subfamily.</text>
</comment>
<keyword evidence="7 10" id="KW-0472">Membrane</keyword>
<dbReference type="GO" id="GO:0006614">
    <property type="term" value="P:SRP-dependent cotranslational protein targeting to membrane"/>
    <property type="evidence" value="ECO:0007669"/>
    <property type="project" value="InterPro"/>
</dbReference>
<keyword evidence="6 10" id="KW-0342">GTP-binding</keyword>
<comment type="subcellular location">
    <subcellularLocation>
        <location evidence="1">Cell inner membrane</location>
        <topology evidence="1">Peripheral membrane protein</topology>
        <orientation evidence="1">Cytoplasmic side</orientation>
    </subcellularLocation>
    <subcellularLocation>
        <location evidence="10">Cell membrane</location>
        <topology evidence="10">Peripheral membrane protein</topology>
        <orientation evidence="10">Cytoplasmic side</orientation>
    </subcellularLocation>
    <subcellularLocation>
        <location evidence="10">Cytoplasm</location>
    </subcellularLocation>
</comment>